<sequence length="74" mass="8456">MRFFRSWSYSESNHKKSTVVLLKSGKETVFPLTVRILTCFIKGMSFIVKQTAPSACVVESEIIRKLFVISLVNQ</sequence>
<dbReference type="EMBL" id="DQAY01000101">
    <property type="protein sequence ID" value="HCO24541.1"/>
    <property type="molecule type" value="Genomic_DNA"/>
</dbReference>
<protein>
    <submittedName>
        <fullName evidence="1">Uncharacterized protein</fullName>
    </submittedName>
</protein>
<gene>
    <name evidence="1" type="ORF">DIT97_16480</name>
</gene>
<name>A0A3D3R6Q6_9PLAN</name>
<reference evidence="1 2" key="1">
    <citation type="journal article" date="2018" name="Nat. Biotechnol.">
        <title>A standardized bacterial taxonomy based on genome phylogeny substantially revises the tree of life.</title>
        <authorList>
            <person name="Parks D.H."/>
            <person name="Chuvochina M."/>
            <person name="Waite D.W."/>
            <person name="Rinke C."/>
            <person name="Skarshewski A."/>
            <person name="Chaumeil P.A."/>
            <person name="Hugenholtz P."/>
        </authorList>
    </citation>
    <scope>NUCLEOTIDE SEQUENCE [LARGE SCALE GENOMIC DNA]</scope>
    <source>
        <strain evidence="1">UBA9375</strain>
    </source>
</reference>
<evidence type="ECO:0000313" key="2">
    <source>
        <dbReference type="Proteomes" id="UP000263642"/>
    </source>
</evidence>
<evidence type="ECO:0000313" key="1">
    <source>
        <dbReference type="EMBL" id="HCO24541.1"/>
    </source>
</evidence>
<accession>A0A3D3R6Q6</accession>
<organism evidence="1 2">
    <name type="scientific">Gimesia maris</name>
    <dbReference type="NCBI Taxonomy" id="122"/>
    <lineage>
        <taxon>Bacteria</taxon>
        <taxon>Pseudomonadati</taxon>
        <taxon>Planctomycetota</taxon>
        <taxon>Planctomycetia</taxon>
        <taxon>Planctomycetales</taxon>
        <taxon>Planctomycetaceae</taxon>
        <taxon>Gimesia</taxon>
    </lineage>
</organism>
<proteinExistence type="predicted"/>
<dbReference type="Proteomes" id="UP000263642">
    <property type="component" value="Unassembled WGS sequence"/>
</dbReference>
<comment type="caution">
    <text evidence="1">The sequence shown here is derived from an EMBL/GenBank/DDBJ whole genome shotgun (WGS) entry which is preliminary data.</text>
</comment>
<dbReference type="AlphaFoldDB" id="A0A3D3R6Q6"/>